<name>A0ACC2ET43_DIPCM</name>
<evidence type="ECO:0000313" key="2">
    <source>
        <dbReference type="Proteomes" id="UP001162992"/>
    </source>
</evidence>
<accession>A0ACC2ET43</accession>
<organism evidence="1 2">
    <name type="scientific">Diphasiastrum complanatum</name>
    <name type="common">Issler's clubmoss</name>
    <name type="synonym">Lycopodium complanatum</name>
    <dbReference type="NCBI Taxonomy" id="34168"/>
    <lineage>
        <taxon>Eukaryota</taxon>
        <taxon>Viridiplantae</taxon>
        <taxon>Streptophyta</taxon>
        <taxon>Embryophyta</taxon>
        <taxon>Tracheophyta</taxon>
        <taxon>Lycopodiopsida</taxon>
        <taxon>Lycopodiales</taxon>
        <taxon>Lycopodiaceae</taxon>
        <taxon>Lycopodioideae</taxon>
        <taxon>Diphasiastrum</taxon>
    </lineage>
</organism>
<gene>
    <name evidence="1" type="ORF">O6H91_01G084600</name>
</gene>
<proteinExistence type="predicted"/>
<dbReference type="EMBL" id="CM055092">
    <property type="protein sequence ID" value="KAJ7569573.1"/>
    <property type="molecule type" value="Genomic_DNA"/>
</dbReference>
<comment type="caution">
    <text evidence="1">The sequence shown here is derived from an EMBL/GenBank/DDBJ whole genome shotgun (WGS) entry which is preliminary data.</text>
</comment>
<protein>
    <submittedName>
        <fullName evidence="1">Uncharacterized protein</fullName>
    </submittedName>
</protein>
<sequence length="326" mass="37399">MAACIEETKQSMIKQTDEQLQAKTKRTIIENEQLNRELGFQIKHTEALLHKNEKLVEDNIELHRQILLAEELEEDLARRNEAHQKTMRILLFKLHEKHLATKLERKMEEKELQELISHNEALKADVQEEEQHLKILKDFIAERSRDAESSGAAEEAMKFLYACLEDLEVEWLLTAKADSCVPSSDTTYSFQDNMRPILPNALDQLNHQQRKDFLKHLICTAVTLRAVTHNFNKAFDSEEVDLLFNKEINNVFTKAKTRGTILSMEDILALPVGSMLLDEPVLRPDGSKVWIKSVCSGVQTDLLLKLCDVESQENQEKPSEGGNISI</sequence>
<reference evidence="2" key="1">
    <citation type="journal article" date="2024" name="Proc. Natl. Acad. Sci. U.S.A.">
        <title>Extraordinary preservation of gene collinearity over three hundred million years revealed in homosporous lycophytes.</title>
        <authorList>
            <person name="Li C."/>
            <person name="Wickell D."/>
            <person name="Kuo L.Y."/>
            <person name="Chen X."/>
            <person name="Nie B."/>
            <person name="Liao X."/>
            <person name="Peng D."/>
            <person name="Ji J."/>
            <person name="Jenkins J."/>
            <person name="Williams M."/>
            <person name="Shu S."/>
            <person name="Plott C."/>
            <person name="Barry K."/>
            <person name="Rajasekar S."/>
            <person name="Grimwood J."/>
            <person name="Han X."/>
            <person name="Sun S."/>
            <person name="Hou Z."/>
            <person name="He W."/>
            <person name="Dai G."/>
            <person name="Sun C."/>
            <person name="Schmutz J."/>
            <person name="Leebens-Mack J.H."/>
            <person name="Li F.W."/>
            <person name="Wang L."/>
        </authorList>
    </citation>
    <scope>NUCLEOTIDE SEQUENCE [LARGE SCALE GENOMIC DNA]</scope>
    <source>
        <strain evidence="2">cv. PW_Plant_1</strain>
    </source>
</reference>
<evidence type="ECO:0000313" key="1">
    <source>
        <dbReference type="EMBL" id="KAJ7569573.1"/>
    </source>
</evidence>
<dbReference type="Proteomes" id="UP001162992">
    <property type="component" value="Chromosome 1"/>
</dbReference>
<keyword evidence="2" id="KW-1185">Reference proteome</keyword>